<feature type="domain" description="Elongation factor G-binding protein C-terminal treble-clef zinc-finger" evidence="2">
    <location>
        <begin position="99"/>
        <end position="198"/>
    </location>
</feature>
<dbReference type="CDD" id="cd16342">
    <property type="entry name" value="FusC_FusB"/>
    <property type="match status" value="1"/>
</dbReference>
<dbReference type="Pfam" id="PF07299">
    <property type="entry name" value="EF-G-binding_N"/>
    <property type="match status" value="1"/>
</dbReference>
<dbReference type="RefSeq" id="WP_075983142.1">
    <property type="nucleotide sequence ID" value="NZ_JAUSUD010000033.1"/>
</dbReference>
<evidence type="ECO:0000313" key="3">
    <source>
        <dbReference type="EMBL" id="MDQ0233224.1"/>
    </source>
</evidence>
<comment type="caution">
    <text evidence="3">The sequence shown here is derived from an EMBL/GenBank/DDBJ whole genome shotgun (WGS) entry which is preliminary data.</text>
</comment>
<dbReference type="EMBL" id="JAUSUD010000033">
    <property type="protein sequence ID" value="MDQ0233224.1"/>
    <property type="molecule type" value="Genomic_DNA"/>
</dbReference>
<dbReference type="InterPro" id="IPR010841">
    <property type="entry name" value="EF-G-binding_N"/>
</dbReference>
<evidence type="ECO:0008006" key="5">
    <source>
        <dbReference type="Google" id="ProtNLM"/>
    </source>
</evidence>
<evidence type="ECO:0000313" key="4">
    <source>
        <dbReference type="Proteomes" id="UP001234495"/>
    </source>
</evidence>
<name>A0ABT9ZMT6_9BACI</name>
<feature type="domain" description="Elongation factor G-binding protein N-terminal" evidence="1">
    <location>
        <begin position="4"/>
        <end position="86"/>
    </location>
</feature>
<evidence type="ECO:0000259" key="1">
    <source>
        <dbReference type="Pfam" id="PF07299"/>
    </source>
</evidence>
<reference evidence="3 4" key="1">
    <citation type="submission" date="2023-07" db="EMBL/GenBank/DDBJ databases">
        <title>Genomic Encyclopedia of Type Strains, Phase IV (KMG-IV): sequencing the most valuable type-strain genomes for metagenomic binning, comparative biology and taxonomic classification.</title>
        <authorList>
            <person name="Goeker M."/>
        </authorList>
    </citation>
    <scope>NUCLEOTIDE SEQUENCE [LARGE SCALE GENOMIC DNA]</scope>
    <source>
        <strain evidence="3 4">DSM 29005</strain>
    </source>
</reference>
<protein>
    <recommendedName>
        <fullName evidence="5">Elongation factor G-binding protein</fullName>
    </recommendedName>
</protein>
<accession>A0ABT9ZMT6</accession>
<organism evidence="3 4">
    <name type="scientific">Metabacillus malikii</name>
    <dbReference type="NCBI Taxonomy" id="1504265"/>
    <lineage>
        <taxon>Bacteria</taxon>
        <taxon>Bacillati</taxon>
        <taxon>Bacillota</taxon>
        <taxon>Bacilli</taxon>
        <taxon>Bacillales</taxon>
        <taxon>Bacillaceae</taxon>
        <taxon>Metabacillus</taxon>
    </lineage>
</organism>
<dbReference type="Pfam" id="PF16571">
    <property type="entry name" value="FBP_C"/>
    <property type="match status" value="1"/>
</dbReference>
<gene>
    <name evidence="3" type="ORF">J2S19_004566</name>
</gene>
<dbReference type="Proteomes" id="UP001234495">
    <property type="component" value="Unassembled WGS sequence"/>
</dbReference>
<dbReference type="Gene3D" id="1.20.1280.250">
    <property type="match status" value="1"/>
</dbReference>
<dbReference type="InterPro" id="IPR032330">
    <property type="entry name" value="EF-G-binding_C"/>
</dbReference>
<sequence length="210" mass="23789">MKSFIRTDQFNFIKRQVQNLVNGHATANDDGVRSALKSMTLERVLVLFPLIDEEQAQLLQPISLIDNKEEAEAFLSQLKPYVMPFEVSEQGIKKLFPKAKKLKVPSLAEIDLRDIAYLSWTDTTSNKRYIVINRDSKLIGIEGSFTPSNQKGVCSICNSHKEVGMFLVKEKGKEQGTFKTKGNYICHDSQSCNKNLTSLDKLNNFVDLLK</sequence>
<dbReference type="InterPro" id="IPR038344">
    <property type="entry name" value="EF-G_N_sf"/>
</dbReference>
<keyword evidence="4" id="KW-1185">Reference proteome</keyword>
<proteinExistence type="predicted"/>
<evidence type="ECO:0000259" key="2">
    <source>
        <dbReference type="Pfam" id="PF16571"/>
    </source>
</evidence>